<dbReference type="InterPro" id="IPR053924">
    <property type="entry name" value="RecX_HTH_2nd"/>
</dbReference>
<accession>A0A151ATV1</accession>
<proteinExistence type="inferred from homology"/>
<evidence type="ECO:0000259" key="6">
    <source>
        <dbReference type="Pfam" id="PF02631"/>
    </source>
</evidence>
<dbReference type="Gene3D" id="1.10.10.10">
    <property type="entry name" value="Winged helix-like DNA-binding domain superfamily/Winged helix DNA-binding domain"/>
    <property type="match status" value="3"/>
</dbReference>
<dbReference type="EMBL" id="LTBC01000015">
    <property type="protein sequence ID" value="KYH31079.1"/>
    <property type="molecule type" value="Genomic_DNA"/>
</dbReference>
<evidence type="ECO:0000313" key="9">
    <source>
        <dbReference type="EMBL" id="KYH31079.1"/>
    </source>
</evidence>
<comment type="function">
    <text evidence="5">Modulates RecA activity.</text>
</comment>
<evidence type="ECO:0000256" key="5">
    <source>
        <dbReference type="HAMAP-Rule" id="MF_01114"/>
    </source>
</evidence>
<dbReference type="GO" id="GO:0005737">
    <property type="term" value="C:cytoplasm"/>
    <property type="evidence" value="ECO:0007669"/>
    <property type="project" value="UniProtKB-SubCell"/>
</dbReference>
<dbReference type="HAMAP" id="MF_01114">
    <property type="entry name" value="RecX"/>
    <property type="match status" value="1"/>
</dbReference>
<comment type="similarity">
    <text evidence="2 5">Belongs to the RecX family.</text>
</comment>
<dbReference type="Pfam" id="PF02631">
    <property type="entry name" value="RecX_HTH2"/>
    <property type="match status" value="1"/>
</dbReference>
<evidence type="ECO:0000259" key="8">
    <source>
        <dbReference type="Pfam" id="PF21982"/>
    </source>
</evidence>
<dbReference type="InterPro" id="IPR036388">
    <property type="entry name" value="WH-like_DNA-bd_sf"/>
</dbReference>
<dbReference type="OrthoDB" id="5421057at2"/>
<evidence type="ECO:0000313" key="10">
    <source>
        <dbReference type="Proteomes" id="UP000075670"/>
    </source>
</evidence>
<dbReference type="Proteomes" id="UP000075670">
    <property type="component" value="Unassembled WGS sequence"/>
</dbReference>
<dbReference type="PANTHER" id="PTHR33602">
    <property type="entry name" value="REGULATORY PROTEIN RECX FAMILY PROTEIN"/>
    <property type="match status" value="1"/>
</dbReference>
<dbReference type="InterPro" id="IPR053926">
    <property type="entry name" value="RecX_HTH_1st"/>
</dbReference>
<dbReference type="PATRIC" id="fig|1122241.3.peg.2773"/>
<feature type="domain" description="RecX second three-helical" evidence="6">
    <location>
        <begin position="60"/>
        <end position="98"/>
    </location>
</feature>
<dbReference type="GO" id="GO:0006282">
    <property type="term" value="P:regulation of DNA repair"/>
    <property type="evidence" value="ECO:0007669"/>
    <property type="project" value="UniProtKB-UniRule"/>
</dbReference>
<name>A0A151ATV1_9FIRM</name>
<keyword evidence="4 5" id="KW-0963">Cytoplasm</keyword>
<dbReference type="InterPro" id="IPR053925">
    <property type="entry name" value="RecX_HTH_3rd"/>
</dbReference>
<evidence type="ECO:0000256" key="3">
    <source>
        <dbReference type="ARBA" id="ARBA00018111"/>
    </source>
</evidence>
<sequence length="171" mass="19517">MKVRKTNNPSAAAAWEYALKILTRRQQSEQEMRWKLQAKGFPGEVVAATLNRLKDAGLLDDASFAREWATYRLATHPVGPRRLRRELQEHGVAPSLAEGIAGDMFPPEAELAAARELAGKYHRRQGETADHYYQRLARFLWQRGFNGYVVRQVLGELAKEDNYIDSNHLNL</sequence>
<dbReference type="InterPro" id="IPR003783">
    <property type="entry name" value="Regulatory_RecX"/>
</dbReference>
<dbReference type="Pfam" id="PF21981">
    <property type="entry name" value="RecX_HTH3"/>
    <property type="match status" value="1"/>
</dbReference>
<comment type="subcellular location">
    <subcellularLocation>
        <location evidence="1 5">Cytoplasm</location>
    </subcellularLocation>
</comment>
<keyword evidence="10" id="KW-1185">Reference proteome</keyword>
<gene>
    <name evidence="5 9" type="primary">recX</name>
    <name evidence="9" type="ORF">MOMUL_26100</name>
</gene>
<evidence type="ECO:0000256" key="4">
    <source>
        <dbReference type="ARBA" id="ARBA00022490"/>
    </source>
</evidence>
<evidence type="ECO:0000256" key="2">
    <source>
        <dbReference type="ARBA" id="ARBA00009695"/>
    </source>
</evidence>
<organism evidence="9 10">
    <name type="scientific">Moorella mulderi DSM 14980</name>
    <dbReference type="NCBI Taxonomy" id="1122241"/>
    <lineage>
        <taxon>Bacteria</taxon>
        <taxon>Bacillati</taxon>
        <taxon>Bacillota</taxon>
        <taxon>Clostridia</taxon>
        <taxon>Neomoorellales</taxon>
        <taxon>Neomoorellaceae</taxon>
        <taxon>Neomoorella</taxon>
    </lineage>
</organism>
<evidence type="ECO:0000256" key="1">
    <source>
        <dbReference type="ARBA" id="ARBA00004496"/>
    </source>
</evidence>
<evidence type="ECO:0000259" key="7">
    <source>
        <dbReference type="Pfam" id="PF21981"/>
    </source>
</evidence>
<feature type="domain" description="RecX third three-helical" evidence="7">
    <location>
        <begin position="108"/>
        <end position="154"/>
    </location>
</feature>
<feature type="domain" description="RecX first three-helical" evidence="8">
    <location>
        <begin position="14"/>
        <end position="53"/>
    </location>
</feature>
<dbReference type="PANTHER" id="PTHR33602:SF1">
    <property type="entry name" value="REGULATORY PROTEIN RECX FAMILY PROTEIN"/>
    <property type="match status" value="1"/>
</dbReference>
<protein>
    <recommendedName>
        <fullName evidence="3 5">Regulatory protein RecX</fullName>
    </recommendedName>
</protein>
<dbReference type="Pfam" id="PF21982">
    <property type="entry name" value="RecX_HTH1"/>
    <property type="match status" value="1"/>
</dbReference>
<comment type="caution">
    <text evidence="9">The sequence shown here is derived from an EMBL/GenBank/DDBJ whole genome shotgun (WGS) entry which is preliminary data.</text>
</comment>
<reference evidence="9 10" key="1">
    <citation type="submission" date="2016-02" db="EMBL/GenBank/DDBJ databases">
        <title>Genome sequence of Moorella mulderi DSM 14980.</title>
        <authorList>
            <person name="Poehlein A."/>
            <person name="Daniel R."/>
        </authorList>
    </citation>
    <scope>NUCLEOTIDE SEQUENCE [LARGE SCALE GENOMIC DNA]</scope>
    <source>
        <strain evidence="9 10">DSM 14980</strain>
    </source>
</reference>
<dbReference type="AlphaFoldDB" id="A0A151ATV1"/>